<keyword evidence="2" id="KW-1185">Reference proteome</keyword>
<dbReference type="EMBL" id="JBAHYK010000852">
    <property type="protein sequence ID" value="KAL0570931.1"/>
    <property type="molecule type" value="Genomic_DNA"/>
</dbReference>
<evidence type="ECO:0000313" key="1">
    <source>
        <dbReference type="EMBL" id="KAL0570931.1"/>
    </source>
</evidence>
<name>A0ABR3F6R5_9AGAR</name>
<proteinExistence type="predicted"/>
<evidence type="ECO:0000313" key="2">
    <source>
        <dbReference type="Proteomes" id="UP001465976"/>
    </source>
</evidence>
<comment type="caution">
    <text evidence="1">The sequence shown here is derived from an EMBL/GenBank/DDBJ whole genome shotgun (WGS) entry which is preliminary data.</text>
</comment>
<protein>
    <submittedName>
        <fullName evidence="1">Uncharacterized protein</fullName>
    </submittedName>
</protein>
<gene>
    <name evidence="1" type="ORF">V5O48_011032</name>
</gene>
<accession>A0ABR3F6R5</accession>
<sequence length="125" mass="13723">MVDLLILDALERCGLCPTEIYNIVFDGGKQASIPPDIFERIRGAVPYLYLQSSLPPDVDLNQLVFIAPHTRGGESESEAVCSPVWQLHFESPVTQQLAVTLVSCETRNRSGGVASSKTQSIEPHR</sequence>
<reference evidence="1 2" key="1">
    <citation type="submission" date="2024-02" db="EMBL/GenBank/DDBJ databases">
        <title>A draft genome for the cacao thread blight pathogen Marasmius crinis-equi.</title>
        <authorList>
            <person name="Cohen S.P."/>
            <person name="Baruah I.K."/>
            <person name="Amoako-Attah I."/>
            <person name="Bukari Y."/>
            <person name="Meinhardt L.W."/>
            <person name="Bailey B.A."/>
        </authorList>
    </citation>
    <scope>NUCLEOTIDE SEQUENCE [LARGE SCALE GENOMIC DNA]</scope>
    <source>
        <strain evidence="1 2">GH-76</strain>
    </source>
</reference>
<organism evidence="1 2">
    <name type="scientific">Marasmius crinis-equi</name>
    <dbReference type="NCBI Taxonomy" id="585013"/>
    <lineage>
        <taxon>Eukaryota</taxon>
        <taxon>Fungi</taxon>
        <taxon>Dikarya</taxon>
        <taxon>Basidiomycota</taxon>
        <taxon>Agaricomycotina</taxon>
        <taxon>Agaricomycetes</taxon>
        <taxon>Agaricomycetidae</taxon>
        <taxon>Agaricales</taxon>
        <taxon>Marasmiineae</taxon>
        <taxon>Marasmiaceae</taxon>
        <taxon>Marasmius</taxon>
    </lineage>
</organism>
<dbReference type="Proteomes" id="UP001465976">
    <property type="component" value="Unassembled WGS sequence"/>
</dbReference>